<dbReference type="PROSITE" id="PS51257">
    <property type="entry name" value="PROKAR_LIPOPROTEIN"/>
    <property type="match status" value="1"/>
</dbReference>
<dbReference type="OrthoDB" id="286301at2759"/>
<reference evidence="4" key="1">
    <citation type="submission" date="2023-01" db="EMBL/GenBank/DDBJ databases">
        <authorList>
            <person name="Van Ghelder C."/>
            <person name="Rancurel C."/>
        </authorList>
    </citation>
    <scope>NUCLEOTIDE SEQUENCE</scope>
    <source>
        <strain evidence="4">CNCM I-4278</strain>
    </source>
</reference>
<dbReference type="SUPFAM" id="SSF82153">
    <property type="entry name" value="FAS1 domain"/>
    <property type="match status" value="2"/>
</dbReference>
<keyword evidence="1" id="KW-0472">Membrane</keyword>
<dbReference type="InterPro" id="IPR050904">
    <property type="entry name" value="Adhesion/Biosynth-related"/>
</dbReference>
<evidence type="ECO:0000313" key="4">
    <source>
        <dbReference type="EMBL" id="CAI6334273.1"/>
    </source>
</evidence>
<proteinExistence type="predicted"/>
<organism evidence="4 5">
    <name type="scientific">Periconia digitata</name>
    <dbReference type="NCBI Taxonomy" id="1303443"/>
    <lineage>
        <taxon>Eukaryota</taxon>
        <taxon>Fungi</taxon>
        <taxon>Dikarya</taxon>
        <taxon>Ascomycota</taxon>
        <taxon>Pezizomycotina</taxon>
        <taxon>Dothideomycetes</taxon>
        <taxon>Pleosporomycetidae</taxon>
        <taxon>Pleosporales</taxon>
        <taxon>Massarineae</taxon>
        <taxon>Periconiaceae</taxon>
        <taxon>Periconia</taxon>
    </lineage>
</organism>
<feature type="domain" description="FAS1" evidence="3">
    <location>
        <begin position="179"/>
        <end position="316"/>
    </location>
</feature>
<dbReference type="GO" id="GO:0000329">
    <property type="term" value="C:fungal-type vacuole membrane"/>
    <property type="evidence" value="ECO:0007669"/>
    <property type="project" value="TreeGrafter"/>
</dbReference>
<feature type="domain" description="FAS1" evidence="3">
    <location>
        <begin position="19"/>
        <end position="177"/>
    </location>
</feature>
<gene>
    <name evidence="4" type="ORF">PDIGIT_LOCUS7330</name>
</gene>
<dbReference type="InterPro" id="IPR000782">
    <property type="entry name" value="FAS1_domain"/>
</dbReference>
<dbReference type="InterPro" id="IPR036378">
    <property type="entry name" value="FAS1_dom_sf"/>
</dbReference>
<dbReference type="SMART" id="SM00554">
    <property type="entry name" value="FAS1"/>
    <property type="match status" value="2"/>
</dbReference>
<accession>A0A9W4UH93</accession>
<sequence>MKSSILSYALMAAGSCLAQGDIAALLKSQPDLSTLLELVSIVPGLADKLAGASNITIVAPTNDAFAKVPREIPEGEAIEQRNDTIAIGALLSNHVFKGVYPSDVITDTPTFGQTLLDDSFIIARQPFSNFTGGAYNGLVRNGKDVCILSGEQTISTVTEADIKLGEGITIHKIDTVLSFGAPLQLFTARSGYNAFNAAVEAAHLNIAFGLTGADDQGLNISDYTIFVPTDDAFKNIGSVLASANQSTLQEVLKYHIIPNNVIFSTALGNVTVPSLQGANLTFTVLPDGSAWVNNAKITFPNSILYNGIAHVIDNVIAPGPFDRASLKPSAPASERLAFPSASRVAELPFSSVSFGFDPMPYTTTPVLLKTIAAVPTGSASATTTPSGQPSPSPAAFPGAGVAVLPGMMVALSVTIGAAAVLL</sequence>
<dbReference type="PANTHER" id="PTHR10900:SF77">
    <property type="entry name" value="FI19380P1"/>
    <property type="match status" value="1"/>
</dbReference>
<dbReference type="Pfam" id="PF02469">
    <property type="entry name" value="Fasciclin"/>
    <property type="match status" value="2"/>
</dbReference>
<dbReference type="GO" id="GO:0016236">
    <property type="term" value="P:macroautophagy"/>
    <property type="evidence" value="ECO:0007669"/>
    <property type="project" value="TreeGrafter"/>
</dbReference>
<keyword evidence="1" id="KW-0812">Transmembrane</keyword>
<feature type="signal peptide" evidence="2">
    <location>
        <begin position="1"/>
        <end position="18"/>
    </location>
</feature>
<feature type="transmembrane region" description="Helical" evidence="1">
    <location>
        <begin position="394"/>
        <end position="421"/>
    </location>
</feature>
<evidence type="ECO:0000256" key="1">
    <source>
        <dbReference type="SAM" id="Phobius"/>
    </source>
</evidence>
<keyword evidence="1" id="KW-1133">Transmembrane helix</keyword>
<keyword evidence="2" id="KW-0732">Signal</keyword>
<keyword evidence="5" id="KW-1185">Reference proteome</keyword>
<dbReference type="EMBL" id="CAOQHR010000004">
    <property type="protein sequence ID" value="CAI6334273.1"/>
    <property type="molecule type" value="Genomic_DNA"/>
</dbReference>
<dbReference type="PANTHER" id="PTHR10900">
    <property type="entry name" value="PERIOSTIN-RELATED"/>
    <property type="match status" value="1"/>
</dbReference>
<name>A0A9W4UH93_9PLEO</name>
<dbReference type="AlphaFoldDB" id="A0A9W4UH93"/>
<evidence type="ECO:0000256" key="2">
    <source>
        <dbReference type="SAM" id="SignalP"/>
    </source>
</evidence>
<evidence type="ECO:0000313" key="5">
    <source>
        <dbReference type="Proteomes" id="UP001152607"/>
    </source>
</evidence>
<feature type="chain" id="PRO_5040771141" description="FAS1 domain-containing protein" evidence="2">
    <location>
        <begin position="19"/>
        <end position="422"/>
    </location>
</feature>
<protein>
    <recommendedName>
        <fullName evidence="3">FAS1 domain-containing protein</fullName>
    </recommendedName>
</protein>
<evidence type="ECO:0000259" key="3">
    <source>
        <dbReference type="PROSITE" id="PS50213"/>
    </source>
</evidence>
<comment type="caution">
    <text evidence="4">The sequence shown here is derived from an EMBL/GenBank/DDBJ whole genome shotgun (WGS) entry which is preliminary data.</text>
</comment>
<dbReference type="Proteomes" id="UP001152607">
    <property type="component" value="Unassembled WGS sequence"/>
</dbReference>
<dbReference type="Gene3D" id="2.30.180.10">
    <property type="entry name" value="FAS1 domain"/>
    <property type="match status" value="2"/>
</dbReference>
<dbReference type="PROSITE" id="PS50213">
    <property type="entry name" value="FAS1"/>
    <property type="match status" value="2"/>
</dbReference>